<keyword evidence="2" id="KW-0479">Metal-binding</keyword>
<comment type="cofactor">
    <cofactor evidence="1">
        <name>a divalent metal cation</name>
        <dbReference type="ChEBI" id="CHEBI:60240"/>
    </cofactor>
</comment>
<evidence type="ECO:0000256" key="1">
    <source>
        <dbReference type="ARBA" id="ARBA00001968"/>
    </source>
</evidence>
<dbReference type="Pfam" id="PF13359">
    <property type="entry name" value="DDE_Tnp_4"/>
    <property type="match status" value="1"/>
</dbReference>
<sequence>MAQKVHYRSKSVQTVFSEKDKSTSPIKVLTKCSSTSSYKIEPFLRKPSTSGVVTAFEKNILTEESDSDLSYIADTGGISTTTAISYSDSNVTETNMDIKKLQILKNTLRIIHRKSLMYVDCLEIDIQKPSKVFHQALTSSEYKKGNTVKYLISCMPNGLVNCISTGFGGRTSDVTIVENCDFSNGLQESSILADRELKHIEQILNEKGVGLLRPLSVKADPHLDGVRISRTVTTINIENTAYYDDISAHGGGRWSDGTLSYMDFRLQIIENIVQVHGSVDDNMPDLWENPVGDEIQHALPVVTVNDDDMEDDRDGLAVRNNIAHNLHIICSNSKAVLGMEEFLIINSNSDISVNKKFNEKEHAAWTHGTTVTLIELYGKYRNRVGTLELRNINMKKLWELVAIEINKQFNTNYSAAHCENRWRVQERNYKKFVDNNNSTGRGRKCYEYAEAMQNIFGKKKNIYPEILLSANTVSNITDELSLEGEEKRPEIETETMSNNDKENEVKRKKKTEHVFNKKKSTRTDTLKLLREDKKFYYSEMLKIQQAKVDIQKEKLQALRERNSLINERNIILQKYIEMEIHMPPV</sequence>
<dbReference type="Gene3D" id="1.10.10.60">
    <property type="entry name" value="Homeodomain-like"/>
    <property type="match status" value="1"/>
</dbReference>
<keyword evidence="6" id="KW-0238">DNA-binding</keyword>
<evidence type="ECO:0000256" key="2">
    <source>
        <dbReference type="ARBA" id="ARBA00022723"/>
    </source>
</evidence>
<name>A0AAW1I8A2_POPJA</name>
<evidence type="ECO:0000259" key="5">
    <source>
        <dbReference type="Pfam" id="PF13837"/>
    </source>
</evidence>
<dbReference type="GO" id="GO:0003677">
    <property type="term" value="F:DNA binding"/>
    <property type="evidence" value="ECO:0007669"/>
    <property type="project" value="UniProtKB-KW"/>
</dbReference>
<evidence type="ECO:0000313" key="7">
    <source>
        <dbReference type="Proteomes" id="UP001458880"/>
    </source>
</evidence>
<protein>
    <submittedName>
        <fullName evidence="6">Myb/SANT-like DNA-binding domain</fullName>
    </submittedName>
</protein>
<comment type="caution">
    <text evidence="6">The sequence shown here is derived from an EMBL/GenBank/DDBJ whole genome shotgun (WGS) entry which is preliminary data.</text>
</comment>
<dbReference type="EMBL" id="JASPKY010000792">
    <property type="protein sequence ID" value="KAK9685253.1"/>
    <property type="molecule type" value="Genomic_DNA"/>
</dbReference>
<accession>A0AAW1I8A2</accession>
<dbReference type="GO" id="GO:0046872">
    <property type="term" value="F:metal ion binding"/>
    <property type="evidence" value="ECO:0007669"/>
    <property type="project" value="UniProtKB-KW"/>
</dbReference>
<dbReference type="InterPro" id="IPR044822">
    <property type="entry name" value="Myb_DNA-bind_4"/>
</dbReference>
<evidence type="ECO:0000256" key="3">
    <source>
        <dbReference type="SAM" id="Coils"/>
    </source>
</evidence>
<organism evidence="6 7">
    <name type="scientific">Popillia japonica</name>
    <name type="common">Japanese beetle</name>
    <dbReference type="NCBI Taxonomy" id="7064"/>
    <lineage>
        <taxon>Eukaryota</taxon>
        <taxon>Metazoa</taxon>
        <taxon>Ecdysozoa</taxon>
        <taxon>Arthropoda</taxon>
        <taxon>Hexapoda</taxon>
        <taxon>Insecta</taxon>
        <taxon>Pterygota</taxon>
        <taxon>Neoptera</taxon>
        <taxon>Endopterygota</taxon>
        <taxon>Coleoptera</taxon>
        <taxon>Polyphaga</taxon>
        <taxon>Scarabaeiformia</taxon>
        <taxon>Scarabaeidae</taxon>
        <taxon>Rutelinae</taxon>
        <taxon>Popillia</taxon>
    </lineage>
</organism>
<evidence type="ECO:0000259" key="4">
    <source>
        <dbReference type="Pfam" id="PF13359"/>
    </source>
</evidence>
<gene>
    <name evidence="6" type="ORF">QE152_g38170</name>
</gene>
<dbReference type="InterPro" id="IPR027806">
    <property type="entry name" value="HARBI1_dom"/>
</dbReference>
<feature type="coiled-coil region" evidence="3">
    <location>
        <begin position="541"/>
        <end position="568"/>
    </location>
</feature>
<feature type="domain" description="DDE Tnp4" evidence="4">
    <location>
        <begin position="119"/>
        <end position="201"/>
    </location>
</feature>
<dbReference type="PANTHER" id="PTHR23080:SF144">
    <property type="entry name" value="SPINDLE AND KINETOCHORE ASSOCIATED COMPLEX SUBUNIT 3"/>
    <property type="match status" value="1"/>
</dbReference>
<proteinExistence type="predicted"/>
<reference evidence="6 7" key="1">
    <citation type="journal article" date="2024" name="BMC Genomics">
        <title>De novo assembly and annotation of Popillia japonica's genome with initial clues to its potential as an invasive pest.</title>
        <authorList>
            <person name="Cucini C."/>
            <person name="Boschi S."/>
            <person name="Funari R."/>
            <person name="Cardaioli E."/>
            <person name="Iannotti N."/>
            <person name="Marturano G."/>
            <person name="Paoli F."/>
            <person name="Bruttini M."/>
            <person name="Carapelli A."/>
            <person name="Frati F."/>
            <person name="Nardi F."/>
        </authorList>
    </citation>
    <scope>NUCLEOTIDE SEQUENCE [LARGE SCALE GENOMIC DNA]</scope>
    <source>
        <strain evidence="6">DMR45628</strain>
    </source>
</reference>
<evidence type="ECO:0000313" key="6">
    <source>
        <dbReference type="EMBL" id="KAK9685253.1"/>
    </source>
</evidence>
<keyword evidence="7" id="KW-1185">Reference proteome</keyword>
<feature type="domain" description="Myb/SANT-like DNA-binding" evidence="5">
    <location>
        <begin position="364"/>
        <end position="454"/>
    </location>
</feature>
<dbReference type="Proteomes" id="UP001458880">
    <property type="component" value="Unassembled WGS sequence"/>
</dbReference>
<dbReference type="AlphaFoldDB" id="A0AAW1I8A2"/>
<dbReference type="Pfam" id="PF13837">
    <property type="entry name" value="Myb_DNA-bind_4"/>
    <property type="match status" value="1"/>
</dbReference>
<keyword evidence="3" id="KW-0175">Coiled coil</keyword>
<dbReference type="PANTHER" id="PTHR23080">
    <property type="entry name" value="THAP DOMAIN PROTEIN"/>
    <property type="match status" value="1"/>
</dbReference>